<dbReference type="Proteomes" id="UP000028701">
    <property type="component" value="Unassembled WGS sequence"/>
</dbReference>
<protein>
    <submittedName>
        <fullName evidence="2">Uncharacterized protein</fullName>
    </submittedName>
</protein>
<reference evidence="2 3" key="1">
    <citation type="submission" date="2014-08" db="EMBL/GenBank/DDBJ databases">
        <title>Whole genome shotgun sequence of Rhizobium rubi NBRC 13261.</title>
        <authorList>
            <person name="Katano-Makiyama Y."/>
            <person name="Hosoyama A."/>
            <person name="Hashimoto M."/>
            <person name="Hosoyama Y."/>
            <person name="Noguchi M."/>
            <person name="Tsuchikane K."/>
            <person name="Uohara A."/>
            <person name="Ohji S."/>
            <person name="Ichikawa N."/>
            <person name="Kimura A."/>
            <person name="Yamazoe A."/>
            <person name="Fujita N."/>
        </authorList>
    </citation>
    <scope>NUCLEOTIDE SEQUENCE [LARGE SCALE GENOMIC DNA]</scope>
    <source>
        <strain evidence="2 3">NBRC 13261</strain>
    </source>
</reference>
<organism evidence="2 3">
    <name type="scientific">Agrobacterium rubi TR3 = NBRC 13261</name>
    <dbReference type="NCBI Taxonomy" id="1368415"/>
    <lineage>
        <taxon>Bacteria</taxon>
        <taxon>Pseudomonadati</taxon>
        <taxon>Pseudomonadota</taxon>
        <taxon>Alphaproteobacteria</taxon>
        <taxon>Hyphomicrobiales</taxon>
        <taxon>Rhizobiaceae</taxon>
        <taxon>Rhizobium/Agrobacterium group</taxon>
        <taxon>Agrobacterium</taxon>
    </lineage>
</organism>
<evidence type="ECO:0000313" key="3">
    <source>
        <dbReference type="Proteomes" id="UP000028701"/>
    </source>
</evidence>
<keyword evidence="1" id="KW-1133">Transmembrane helix</keyword>
<proteinExistence type="predicted"/>
<comment type="caution">
    <text evidence="2">The sequence shown here is derived from an EMBL/GenBank/DDBJ whole genome shotgun (WGS) entry which is preliminary data.</text>
</comment>
<gene>
    <name evidence="2" type="ORF">RRU01S_12_00130</name>
</gene>
<dbReference type="AlphaFoldDB" id="A0A081CUT4"/>
<feature type="transmembrane region" description="Helical" evidence="1">
    <location>
        <begin position="44"/>
        <end position="70"/>
    </location>
</feature>
<keyword evidence="1" id="KW-0472">Membrane</keyword>
<keyword evidence="1" id="KW-0812">Transmembrane</keyword>
<name>A0A081CUT4_9HYPH</name>
<dbReference type="EMBL" id="BBJU01000012">
    <property type="protein sequence ID" value="GAK70430.1"/>
    <property type="molecule type" value="Genomic_DNA"/>
</dbReference>
<sequence>MVFVLGISLGVAALALRSLTAVAATGILIAIAFAVAALVSASGVHVLSLLIALAGYNVGIAGAFGAMLVMRGMRTA</sequence>
<evidence type="ECO:0000256" key="1">
    <source>
        <dbReference type="SAM" id="Phobius"/>
    </source>
</evidence>
<evidence type="ECO:0000313" key="2">
    <source>
        <dbReference type="EMBL" id="GAK70430.1"/>
    </source>
</evidence>
<dbReference type="RefSeq" id="WP_045230022.1">
    <property type="nucleotide sequence ID" value="NZ_BBJU01000012.1"/>
</dbReference>
<accession>A0A081CUT4</accession>